<dbReference type="SMART" id="SM00347">
    <property type="entry name" value="HTH_MARR"/>
    <property type="match status" value="1"/>
</dbReference>
<evidence type="ECO:0000313" key="5">
    <source>
        <dbReference type="EMBL" id="OFA09233.1"/>
    </source>
</evidence>
<dbReference type="PATRIC" id="fig|762836.4.peg.11"/>
<dbReference type="InterPro" id="IPR036390">
    <property type="entry name" value="WH_DNA-bd_sf"/>
</dbReference>
<name>A0A1E7X7W0_9BURK</name>
<keyword evidence="2" id="KW-0238">DNA-binding</keyword>
<evidence type="ECO:0000259" key="4">
    <source>
        <dbReference type="PROSITE" id="PS50995"/>
    </source>
</evidence>
<dbReference type="GO" id="GO:0003677">
    <property type="term" value="F:DNA binding"/>
    <property type="evidence" value="ECO:0007669"/>
    <property type="project" value="UniProtKB-KW"/>
</dbReference>
<dbReference type="Proteomes" id="UP000175989">
    <property type="component" value="Unassembled WGS sequence"/>
</dbReference>
<protein>
    <submittedName>
        <fullName evidence="5">Transcriptional regulator SlyA</fullName>
    </submittedName>
</protein>
<dbReference type="PANTHER" id="PTHR42756">
    <property type="entry name" value="TRANSCRIPTIONAL REGULATOR, MARR"/>
    <property type="match status" value="1"/>
</dbReference>
<accession>A0A1E7X7W0</accession>
<dbReference type="OrthoDB" id="6002259at2"/>
<dbReference type="Pfam" id="PF01047">
    <property type="entry name" value="MarR"/>
    <property type="match status" value="1"/>
</dbReference>
<dbReference type="InterPro" id="IPR036388">
    <property type="entry name" value="WH-like_DNA-bd_sf"/>
</dbReference>
<dbReference type="GO" id="GO:0003700">
    <property type="term" value="F:DNA-binding transcription factor activity"/>
    <property type="evidence" value="ECO:0007669"/>
    <property type="project" value="InterPro"/>
</dbReference>
<dbReference type="Gene3D" id="1.10.10.10">
    <property type="entry name" value="Winged helix-like DNA-binding domain superfamily/Winged helix DNA-binding domain"/>
    <property type="match status" value="1"/>
</dbReference>
<evidence type="ECO:0000256" key="2">
    <source>
        <dbReference type="ARBA" id="ARBA00023125"/>
    </source>
</evidence>
<comment type="caution">
    <text evidence="5">The sequence shown here is derived from an EMBL/GenBank/DDBJ whole genome shotgun (WGS) entry which is preliminary data.</text>
</comment>
<feature type="domain" description="HTH marR-type" evidence="4">
    <location>
        <begin position="5"/>
        <end position="138"/>
    </location>
</feature>
<dbReference type="EMBL" id="LROM01000002">
    <property type="protein sequence ID" value="OFA09233.1"/>
    <property type="molecule type" value="Genomic_DNA"/>
</dbReference>
<dbReference type="AlphaFoldDB" id="A0A1E7X7W0"/>
<evidence type="ECO:0000313" key="6">
    <source>
        <dbReference type="Proteomes" id="UP000175989"/>
    </source>
</evidence>
<keyword evidence="1" id="KW-0805">Transcription regulation</keyword>
<dbReference type="RefSeq" id="WP_070245695.1">
    <property type="nucleotide sequence ID" value="NZ_LROM01000002.1"/>
</dbReference>
<dbReference type="PRINTS" id="PR00598">
    <property type="entry name" value="HTHMARR"/>
</dbReference>
<keyword evidence="3" id="KW-0804">Transcription</keyword>
<dbReference type="InterPro" id="IPR000835">
    <property type="entry name" value="HTH_MarR-typ"/>
</dbReference>
<evidence type="ECO:0000256" key="1">
    <source>
        <dbReference type="ARBA" id="ARBA00023015"/>
    </source>
</evidence>
<organism evidence="5 6">
    <name type="scientific">Duganella phyllosphaerae</name>
    <dbReference type="NCBI Taxonomy" id="762836"/>
    <lineage>
        <taxon>Bacteria</taxon>
        <taxon>Pseudomonadati</taxon>
        <taxon>Pseudomonadota</taxon>
        <taxon>Betaproteobacteria</taxon>
        <taxon>Burkholderiales</taxon>
        <taxon>Oxalobacteraceae</taxon>
        <taxon>Telluria group</taxon>
        <taxon>Duganella</taxon>
    </lineage>
</organism>
<proteinExistence type="predicted"/>
<sequence>MPTIEERFSMALHGSARAWRLAIDRRLRHLGISQSSWMAIALTAKEKEPPSQTRLANRVGVEDPTMVATIDRLVKAGYMLRTPSETDRRVKLLSLTESGMQVYRSVKQEADAMRTELLAKADPAVLAIVTDFLEQMQSDIESGI</sequence>
<reference evidence="6" key="1">
    <citation type="journal article" date="2016" name="Front. Microbiol.">
        <title>Molecular Keys to the Janthinobacterium and Duganella spp. Interaction with the Plant Pathogen Fusarium graminearum.</title>
        <authorList>
            <person name="Haack F.S."/>
            <person name="Poehlein A."/>
            <person name="Kroger C."/>
            <person name="Voigt C.A."/>
            <person name="Piepenbring M."/>
            <person name="Bode H.B."/>
            <person name="Daniel R."/>
            <person name="Schafer W."/>
            <person name="Streit W.R."/>
        </authorList>
    </citation>
    <scope>NUCLEOTIDE SEQUENCE [LARGE SCALE GENOMIC DNA]</scope>
    <source>
        <strain evidence="6">T54</strain>
    </source>
</reference>
<gene>
    <name evidence="5" type="primary">slyA</name>
    <name evidence="5" type="ORF">DUPY_00110</name>
</gene>
<evidence type="ECO:0000256" key="3">
    <source>
        <dbReference type="ARBA" id="ARBA00023163"/>
    </source>
</evidence>
<dbReference type="PANTHER" id="PTHR42756:SF1">
    <property type="entry name" value="TRANSCRIPTIONAL REPRESSOR OF EMRAB OPERON"/>
    <property type="match status" value="1"/>
</dbReference>
<dbReference type="SUPFAM" id="SSF46785">
    <property type="entry name" value="Winged helix' DNA-binding domain"/>
    <property type="match status" value="1"/>
</dbReference>
<dbReference type="PROSITE" id="PS50995">
    <property type="entry name" value="HTH_MARR_2"/>
    <property type="match status" value="1"/>
</dbReference>
<keyword evidence="6" id="KW-1185">Reference proteome</keyword>